<dbReference type="KEGG" id="vg:16607497"/>
<gene>
    <name evidence="2" type="ORF">psal_cds_1327</name>
</gene>
<dbReference type="Proteomes" id="UP000204584">
    <property type="component" value="Segment"/>
</dbReference>
<reference evidence="2 3" key="1">
    <citation type="journal article" date="2013" name="Science">
        <title>Pandoraviruses: amoeba viruses with genomes up to 2.5 Mb reaching that of parasitic eukaryotes.</title>
        <authorList>
            <person name="Philippe N."/>
            <person name="Legendre M."/>
            <person name="Doutre G."/>
            <person name="Coute Y."/>
            <person name="Poirot O."/>
            <person name="Lescot M."/>
            <person name="Arslan D."/>
            <person name="Seltzer V."/>
            <person name="Bertaux L."/>
            <person name="Bruley C."/>
            <person name="Garin J."/>
            <person name="Claverie J.M."/>
            <person name="Abergel C."/>
        </authorList>
    </citation>
    <scope>NUCLEOTIDE SEQUENCE [LARGE SCALE GENOMIC DNA]</scope>
</reference>
<feature type="region of interest" description="Disordered" evidence="1">
    <location>
        <begin position="590"/>
        <end position="641"/>
    </location>
</feature>
<proteinExistence type="predicted"/>
<name>S4W5Q5_9VIRU</name>
<evidence type="ECO:0000313" key="3">
    <source>
        <dbReference type="Proteomes" id="UP000204584"/>
    </source>
</evidence>
<evidence type="ECO:0000313" key="2">
    <source>
        <dbReference type="EMBL" id="AGO85710.1"/>
    </source>
</evidence>
<sequence length="641" mass="71143">MTSDSINDFFCNDLLYIVLVECAGARCWPILARVCARWRGVIAAAPRSGSDVFIEMTASECAATGAASVRLLFGWATRTRALVAQVGPSLLHVGHLISATVQGQCDLVRWIRTQQRHAPKECPTRRRLESQWIEGDDDYFFCPRCGSGCEADVWPWVCAARLGRTSAILDDVDVLLDERPWTIVRDTWCRWQSAIARVLTDIVRHGDMRLIMRLSRRNLLDCQAITLCEAAAQVGRLDVIQHTMDARPSARGLSRTSRWKPCDVDLLYRGAARGGLVDVMNAISTMCAGSKATAIAYWQALEWGHVNVLDWLAARQDEAVREWDRDGASPWMARAAPTSASLRWLHQRGVAIPGNLLACAVHTDSAPFNRDGLPGSADVIVYAVDVCGCQPPNKRALVNAARANRVDLLREAHRRGWLDGTNLLCKVWNASVKSGADDAASWLADHTHGTPVGWPSGVAVWPCLEHHFDTMVLSHHAGCPWHSDRFVWIPRAAHTIWSTAHGYVTDDMPTDRLLSACAAALLSVPSGPHKHPFDVPHAQPLTTMTRSEAAVVRARILVRTLARNIPALDVDAGNERNLVMLREGRYARHGSSDTLGLLPQRASSRHPVDSWQPVPQGCARRQRTRERRKRSLALRRREGWS</sequence>
<accession>S4W5Q5</accession>
<organism evidence="2 3">
    <name type="scientific">Pandoravirus salinus</name>
    <dbReference type="NCBI Taxonomy" id="1349410"/>
    <lineage>
        <taxon>Viruses</taxon>
        <taxon>Pandoravirus</taxon>
    </lineage>
</organism>
<keyword evidence="3" id="KW-1185">Reference proteome</keyword>
<dbReference type="RefSeq" id="YP_008438789.1">
    <property type="nucleotide sequence ID" value="NC_022098.1"/>
</dbReference>
<protein>
    <submittedName>
        <fullName evidence="2">Uncharacterized protein</fullName>
    </submittedName>
</protein>
<feature type="compositionally biased region" description="Basic residues" evidence="1">
    <location>
        <begin position="620"/>
        <end position="634"/>
    </location>
</feature>
<dbReference type="EMBL" id="KC977571">
    <property type="protein sequence ID" value="AGO85710.1"/>
    <property type="molecule type" value="Genomic_DNA"/>
</dbReference>
<dbReference type="GeneID" id="16607497"/>
<evidence type="ECO:0000256" key="1">
    <source>
        <dbReference type="SAM" id="MobiDB-lite"/>
    </source>
</evidence>